<accession>K4IIQ5</accession>
<keyword evidence="3" id="KW-1185">Reference proteome</keyword>
<dbReference type="AlphaFoldDB" id="K4IIQ5"/>
<keyword evidence="1" id="KW-0812">Transmembrane</keyword>
<reference evidence="2" key="2">
    <citation type="submission" date="2012-09" db="EMBL/GenBank/DDBJ databases">
        <title>The complete sequence of Psychroflexus torquis an extreme psychrophile from sea-ice that is stimulated by light.</title>
        <authorList>
            <person name="Feng S."/>
            <person name="Powell S.M."/>
            <person name="Bowman J.P."/>
        </authorList>
    </citation>
    <scope>NUCLEOTIDE SEQUENCE [LARGE SCALE GENOMIC DNA]</scope>
    <source>
        <strain evidence="2">ATCC 700755</strain>
    </source>
</reference>
<dbReference type="RefSeq" id="WP_015025976.1">
    <property type="nucleotide sequence ID" value="NC_018721.1"/>
</dbReference>
<sequence length="671" mass="77379">MTSQFLLLLLLNFACALGLAFLLYHKLLKDKTQRVLALFRFLSFFLIGLLLINPEINSTELSIEKPKLTFAIDNSESIHKLSDSREINDFIKKIRTDDELNSKYDLSLFSFGNQFNILTDTLGFTESSTNISKVIDYAYEISKEESSSFVMLTDGNQTFGEDYYYKSFPEPLSSSILVLGDTTSYKDSKIDFINLNEFAYFNNEFPLEIFVSQNTSINTTQTLSIVENNVKLASRSITIPAKGSTKVEFQLKAKPVGMKLLKAKLEPLQNEKNLTNNEKSVSLKVIDSRSKILLISDIIHPDLGFFKRILETNKEMELFTKATSDFIDYSEYDLLILYQPQSSFRKVFNEINANQLNYFLIGGSQTDYGFLNRLDLGFEKELIPTTEEYSATLNTDFGLFQIEDSNFKSYPPVLDKFGDINLTTNFSIFLNKKVNGVELDSPLWVFDSDSNIKRSFLFGENFWKWRASYYVKHSDFEKFDQTFQKILQYLSQVKSKNSLSVEVSPVINSGESNELRAKYYDANFEVNPSFNFSIRFENLETKKAIESRLLSDGDSYTYNLSDLEPGTYAYVIKGMDVDISKIGQFQILNYSSELQFENSNYKGLRRLVEEKDLYIFSNREELILNLKSRDVKSIQKSIQKTQLLVDFELLILLLALTLSSEWFYRKYKGLI</sequence>
<organism evidence="2 3">
    <name type="scientific">Psychroflexus torquis (strain ATCC 700755 / CIP 106069 / ACAM 623)</name>
    <dbReference type="NCBI Taxonomy" id="313595"/>
    <lineage>
        <taxon>Bacteria</taxon>
        <taxon>Pseudomonadati</taxon>
        <taxon>Bacteroidota</taxon>
        <taxon>Flavobacteriia</taxon>
        <taxon>Flavobacteriales</taxon>
        <taxon>Flavobacteriaceae</taxon>
        <taxon>Psychroflexus</taxon>
    </lineage>
</organism>
<evidence type="ECO:0000313" key="3">
    <source>
        <dbReference type="Proteomes" id="UP000008514"/>
    </source>
</evidence>
<keyword evidence="1" id="KW-0472">Membrane</keyword>
<dbReference type="Proteomes" id="UP000008514">
    <property type="component" value="Chromosome"/>
</dbReference>
<keyword evidence="1" id="KW-1133">Transmembrane helix</keyword>
<dbReference type="OrthoDB" id="9763076at2"/>
<dbReference type="EMBL" id="CP003879">
    <property type="protein sequence ID" value="AFU70442.1"/>
    <property type="molecule type" value="Genomic_DNA"/>
</dbReference>
<dbReference type="HOGENOM" id="CLU_025060_0_0_10"/>
<protein>
    <recommendedName>
        <fullName evidence="4">VWA domain-containing protein</fullName>
    </recommendedName>
</protein>
<dbReference type="SUPFAM" id="SSF53300">
    <property type="entry name" value="vWA-like"/>
    <property type="match status" value="1"/>
</dbReference>
<dbReference type="KEGG" id="ptq:P700755_003868"/>
<dbReference type="eggNOG" id="COG2304">
    <property type="taxonomic scope" value="Bacteria"/>
</dbReference>
<reference evidence="2" key="1">
    <citation type="submission" date="2006-03" db="EMBL/GenBank/DDBJ databases">
        <authorList>
            <person name="Bowman J."/>
            <person name="Ferriera S."/>
            <person name="Johnson J."/>
            <person name="Kravitz S."/>
            <person name="Halpern A."/>
            <person name="Remington K."/>
            <person name="Beeson K."/>
            <person name="Tran B."/>
            <person name="Rogers Y.-H."/>
            <person name="Friedman R."/>
            <person name="Venter J.C."/>
        </authorList>
    </citation>
    <scope>NUCLEOTIDE SEQUENCE [LARGE SCALE GENOMIC DNA]</scope>
    <source>
        <strain evidence="2">ATCC 700755</strain>
    </source>
</reference>
<dbReference type="PANTHER" id="PTHR37947:SF1">
    <property type="entry name" value="BLL2462 PROTEIN"/>
    <property type="match status" value="1"/>
</dbReference>
<dbReference type="InterPro" id="IPR036465">
    <property type="entry name" value="vWFA_dom_sf"/>
</dbReference>
<proteinExistence type="predicted"/>
<feature type="transmembrane region" description="Helical" evidence="1">
    <location>
        <begin position="6"/>
        <end position="23"/>
    </location>
</feature>
<evidence type="ECO:0000313" key="2">
    <source>
        <dbReference type="EMBL" id="AFU70442.1"/>
    </source>
</evidence>
<evidence type="ECO:0008006" key="4">
    <source>
        <dbReference type="Google" id="ProtNLM"/>
    </source>
</evidence>
<dbReference type="STRING" id="313595.P700755_003868"/>
<feature type="transmembrane region" description="Helical" evidence="1">
    <location>
        <begin position="35"/>
        <end position="52"/>
    </location>
</feature>
<evidence type="ECO:0000256" key="1">
    <source>
        <dbReference type="SAM" id="Phobius"/>
    </source>
</evidence>
<dbReference type="PANTHER" id="PTHR37947">
    <property type="entry name" value="BLL2462 PROTEIN"/>
    <property type="match status" value="1"/>
</dbReference>
<name>K4IIQ5_PSYTT</name>
<gene>
    <name evidence="2" type="ordered locus">P700755_003868</name>
</gene>